<proteinExistence type="predicted"/>
<protein>
    <submittedName>
        <fullName evidence="2">Uncharacterized protein</fullName>
    </submittedName>
</protein>
<organism evidence="2">
    <name type="scientific">viral metagenome</name>
    <dbReference type="NCBI Taxonomy" id="1070528"/>
    <lineage>
        <taxon>unclassified sequences</taxon>
        <taxon>metagenomes</taxon>
        <taxon>organismal metagenomes</taxon>
    </lineage>
</organism>
<sequence>MPLNLSFAPSVATHSAAAKPSKPSAAAVKPSAKNYVSNGYTMNNSGYLANPTHSAQVAANNAGALTRSEAASMGLPLGGRR</sequence>
<accession>A0A6C0I5S2</accession>
<feature type="compositionally biased region" description="Low complexity" evidence="1">
    <location>
        <begin position="15"/>
        <end position="29"/>
    </location>
</feature>
<evidence type="ECO:0000256" key="1">
    <source>
        <dbReference type="SAM" id="MobiDB-lite"/>
    </source>
</evidence>
<evidence type="ECO:0000313" key="2">
    <source>
        <dbReference type="EMBL" id="QHT87755.1"/>
    </source>
</evidence>
<dbReference type="EMBL" id="MN740101">
    <property type="protein sequence ID" value="QHT87755.1"/>
    <property type="molecule type" value="Genomic_DNA"/>
</dbReference>
<feature type="region of interest" description="Disordered" evidence="1">
    <location>
        <begin position="1"/>
        <end position="29"/>
    </location>
</feature>
<dbReference type="AlphaFoldDB" id="A0A6C0I5S2"/>
<name>A0A6C0I5S2_9ZZZZ</name>
<reference evidence="2" key="1">
    <citation type="journal article" date="2020" name="Nature">
        <title>Giant virus diversity and host interactions through global metagenomics.</title>
        <authorList>
            <person name="Schulz F."/>
            <person name="Roux S."/>
            <person name="Paez-Espino D."/>
            <person name="Jungbluth S."/>
            <person name="Walsh D.A."/>
            <person name="Denef V.J."/>
            <person name="McMahon K.D."/>
            <person name="Konstantinidis K.T."/>
            <person name="Eloe-Fadrosh E.A."/>
            <person name="Kyrpides N.C."/>
            <person name="Woyke T."/>
        </authorList>
    </citation>
    <scope>NUCLEOTIDE SEQUENCE</scope>
    <source>
        <strain evidence="2">GVMAG-M-3300023184-191</strain>
    </source>
</reference>